<organism evidence="1 2">
    <name type="scientific">Kibdelosporangium lantanae</name>
    <dbReference type="NCBI Taxonomy" id="1497396"/>
    <lineage>
        <taxon>Bacteria</taxon>
        <taxon>Bacillati</taxon>
        <taxon>Actinomycetota</taxon>
        <taxon>Actinomycetes</taxon>
        <taxon>Pseudonocardiales</taxon>
        <taxon>Pseudonocardiaceae</taxon>
        <taxon>Kibdelosporangium</taxon>
    </lineage>
</organism>
<protein>
    <submittedName>
        <fullName evidence="1">Uncharacterized protein</fullName>
    </submittedName>
</protein>
<evidence type="ECO:0000313" key="1">
    <source>
        <dbReference type="EMBL" id="MFD1050497.1"/>
    </source>
</evidence>
<dbReference type="EMBL" id="JBHTIS010002882">
    <property type="protein sequence ID" value="MFD1050497.1"/>
    <property type="molecule type" value="Genomic_DNA"/>
</dbReference>
<gene>
    <name evidence="1" type="ORF">ACFQ1S_35725</name>
</gene>
<feature type="non-terminal residue" evidence="1">
    <location>
        <position position="1"/>
    </location>
</feature>
<evidence type="ECO:0000313" key="2">
    <source>
        <dbReference type="Proteomes" id="UP001597045"/>
    </source>
</evidence>
<name>A0ABW3MKD9_9PSEU</name>
<dbReference type="Proteomes" id="UP001597045">
    <property type="component" value="Unassembled WGS sequence"/>
</dbReference>
<accession>A0ABW3MKD9</accession>
<proteinExistence type="predicted"/>
<keyword evidence="2" id="KW-1185">Reference proteome</keyword>
<comment type="caution">
    <text evidence="1">The sequence shown here is derived from an EMBL/GenBank/DDBJ whole genome shotgun (WGS) entry which is preliminary data.</text>
</comment>
<reference evidence="2" key="1">
    <citation type="journal article" date="2019" name="Int. J. Syst. Evol. Microbiol.">
        <title>The Global Catalogue of Microorganisms (GCM) 10K type strain sequencing project: providing services to taxonomists for standard genome sequencing and annotation.</title>
        <authorList>
            <consortium name="The Broad Institute Genomics Platform"/>
            <consortium name="The Broad Institute Genome Sequencing Center for Infectious Disease"/>
            <person name="Wu L."/>
            <person name="Ma J."/>
        </authorList>
    </citation>
    <scope>NUCLEOTIDE SEQUENCE [LARGE SCALE GENOMIC DNA]</scope>
    <source>
        <strain evidence="2">JCM 31486</strain>
    </source>
</reference>
<sequence length="103" mass="11347">RLRAADVFGRPVEWTPAEIESRIRTAYQKLARSPQDWVGLVDLRPMLGDAPKAEVDAVLKELSRTGKAHLVPEPNRKVLNDADQAAAVRIGGEDNHLIIVEAS</sequence>